<dbReference type="Proteomes" id="UP000034588">
    <property type="component" value="Unassembled WGS sequence"/>
</dbReference>
<dbReference type="AlphaFoldDB" id="A0A0G1YUZ6"/>
<organism evidence="1 2">
    <name type="scientific">Candidatus Gottesmanbacteria bacterium GW2011_GWB1_49_7</name>
    <dbReference type="NCBI Taxonomy" id="1618448"/>
    <lineage>
        <taxon>Bacteria</taxon>
        <taxon>Candidatus Gottesmaniibacteriota</taxon>
    </lineage>
</organism>
<evidence type="ECO:0000313" key="1">
    <source>
        <dbReference type="EMBL" id="KKW10164.1"/>
    </source>
</evidence>
<proteinExistence type="predicted"/>
<dbReference type="EMBL" id="LCQD01000047">
    <property type="protein sequence ID" value="KKW10164.1"/>
    <property type="molecule type" value="Genomic_DNA"/>
</dbReference>
<sequence length="169" mass="17812">MDWIAAERTFAEPASAAAVFVSESILNLRRRVPPAEIIPFDPKSDQEKTQLEPVLQVTGASVPTVAFEELSNLTSALLKEDETRLPENVILRVVRAIPPDVDADRLKIATSSTFVLTRFVVAPSGVAKRDFVTGAGSTGVLVAGAGLVAGMVVVEIGVAGATATPELFI</sequence>
<evidence type="ECO:0000313" key="2">
    <source>
        <dbReference type="Proteomes" id="UP000034588"/>
    </source>
</evidence>
<accession>A0A0G1YUZ6</accession>
<name>A0A0G1YUZ6_9BACT</name>
<comment type="caution">
    <text evidence="1">The sequence shown here is derived from an EMBL/GenBank/DDBJ whole genome shotgun (WGS) entry which is preliminary data.</text>
</comment>
<protein>
    <submittedName>
        <fullName evidence="1">Uncharacterized protein</fullName>
    </submittedName>
</protein>
<reference evidence="1 2" key="1">
    <citation type="journal article" date="2015" name="Nature">
        <title>rRNA introns, odd ribosomes, and small enigmatic genomes across a large radiation of phyla.</title>
        <authorList>
            <person name="Brown C.T."/>
            <person name="Hug L.A."/>
            <person name="Thomas B.C."/>
            <person name="Sharon I."/>
            <person name="Castelle C.J."/>
            <person name="Singh A."/>
            <person name="Wilkins M.J."/>
            <person name="Williams K.H."/>
            <person name="Banfield J.F."/>
        </authorList>
    </citation>
    <scope>NUCLEOTIDE SEQUENCE [LARGE SCALE GENOMIC DNA]</scope>
</reference>
<gene>
    <name evidence="1" type="ORF">UY48_C0047G0010</name>
</gene>